<dbReference type="EMBL" id="RJJD01000003">
    <property type="protein sequence ID" value="RNI29098.1"/>
    <property type="molecule type" value="Genomic_DNA"/>
</dbReference>
<name>A0A3M9MWF1_9BACT</name>
<sequence length="141" mass="16207">MKRLLPFLLLVSAFFCACDNKDEGSDLTVDEAHRLLQGKWIDSRGWVETYGTDGKVHSKSETRSGTVILEFEGDTLRESPNKGPGTTGPYSLMDRDSNISIIFYRQEHEISNLKIDKMRLIFRYPQSDQQVITITDYQRID</sequence>
<evidence type="ECO:0000313" key="3">
    <source>
        <dbReference type="Proteomes" id="UP000272117"/>
    </source>
</evidence>
<protein>
    <recommendedName>
        <fullName evidence="4">Lipocalin-like domain-containing protein</fullName>
    </recommendedName>
</protein>
<accession>A0A3M9MWF1</accession>
<evidence type="ECO:0008006" key="4">
    <source>
        <dbReference type="Google" id="ProtNLM"/>
    </source>
</evidence>
<keyword evidence="1" id="KW-0732">Signal</keyword>
<evidence type="ECO:0000313" key="2">
    <source>
        <dbReference type="EMBL" id="RNI29098.1"/>
    </source>
</evidence>
<organism evidence="2 3">
    <name type="scientific">Rufibacter latericius</name>
    <dbReference type="NCBI Taxonomy" id="2487040"/>
    <lineage>
        <taxon>Bacteria</taxon>
        <taxon>Pseudomonadati</taxon>
        <taxon>Bacteroidota</taxon>
        <taxon>Cytophagia</taxon>
        <taxon>Cytophagales</taxon>
        <taxon>Hymenobacteraceae</taxon>
        <taxon>Rufibacter</taxon>
    </lineage>
</organism>
<comment type="caution">
    <text evidence="2">The sequence shown here is derived from an EMBL/GenBank/DDBJ whole genome shotgun (WGS) entry which is preliminary data.</text>
</comment>
<dbReference type="RefSeq" id="WP_123126157.1">
    <property type="nucleotide sequence ID" value="NZ_RJJD01000003.1"/>
</dbReference>
<keyword evidence="3" id="KW-1185">Reference proteome</keyword>
<evidence type="ECO:0000256" key="1">
    <source>
        <dbReference type="SAM" id="SignalP"/>
    </source>
</evidence>
<dbReference type="AlphaFoldDB" id="A0A3M9MWF1"/>
<dbReference type="Proteomes" id="UP000272117">
    <property type="component" value="Unassembled WGS sequence"/>
</dbReference>
<feature type="chain" id="PRO_5018049775" description="Lipocalin-like domain-containing protein" evidence="1">
    <location>
        <begin position="18"/>
        <end position="141"/>
    </location>
</feature>
<gene>
    <name evidence="2" type="ORF">EFB08_06610</name>
</gene>
<dbReference type="PROSITE" id="PS51257">
    <property type="entry name" value="PROKAR_LIPOPROTEIN"/>
    <property type="match status" value="1"/>
</dbReference>
<dbReference type="OrthoDB" id="9977599at2"/>
<feature type="signal peptide" evidence="1">
    <location>
        <begin position="1"/>
        <end position="17"/>
    </location>
</feature>
<proteinExistence type="predicted"/>
<reference evidence="2 3" key="1">
    <citation type="submission" date="2018-11" db="EMBL/GenBank/DDBJ databases">
        <title>Rufibacter latericius sp. nov., isolated from water in Baiyang Lake.</title>
        <authorList>
            <person name="Yang Y."/>
        </authorList>
    </citation>
    <scope>NUCLEOTIDE SEQUENCE [LARGE SCALE GENOMIC DNA]</scope>
    <source>
        <strain evidence="2 3">R-22-1c-1</strain>
    </source>
</reference>